<dbReference type="Proteomes" id="UP000182544">
    <property type="component" value="Unassembled WGS sequence"/>
</dbReference>
<keyword evidence="2" id="KW-1185">Reference proteome</keyword>
<protein>
    <submittedName>
        <fullName evidence="1">Chlorophyllase</fullName>
    </submittedName>
</protein>
<proteinExistence type="predicted"/>
<dbReference type="ESTHER" id="9flao-a0a1k2irq9">
    <property type="family name" value="PolyAspartate-hydrolase"/>
</dbReference>
<accession>A0A1K2IRQ9</accession>
<dbReference type="OrthoDB" id="1094867at2"/>
<sequence>MIKFNPLFISVILIFCIYSCNNNDEIIKSDIEIPSDSLSLGSGVFKYTYNAKGINKGLNIYYFIPQNKTAITPILFVFHGTQRNAKDYRNAMLDKAEQYGFIIIAPEFSEQNFPGGDAYNLGNVFVDGDNPSIITLNPDEQWAFSVIEPLFSYIKEKTNNTNSTYNIFGHSAGGQFAHRFIMFKPKAKVEKIVVSASGWYTFPDSKIKFPYGFKESPLETMSLENIFSKKVYLQVGENDDNPNAAGLRHNEFADAQGLNRKERAINFFQYCEELSQESNILFNWNFNTINNTDHNYILASESAANLLFN</sequence>
<dbReference type="SUPFAM" id="SSF53474">
    <property type="entry name" value="alpha/beta-Hydrolases"/>
    <property type="match status" value="1"/>
</dbReference>
<dbReference type="AlphaFoldDB" id="A0A1K2IRQ9"/>
<name>A0A1K2IRQ9_9FLAO</name>
<evidence type="ECO:0000313" key="2">
    <source>
        <dbReference type="Proteomes" id="UP000182544"/>
    </source>
</evidence>
<dbReference type="EMBL" id="FPKV01000008">
    <property type="protein sequence ID" value="SFZ95121.1"/>
    <property type="molecule type" value="Genomic_DNA"/>
</dbReference>
<dbReference type="InterPro" id="IPR029058">
    <property type="entry name" value="AB_hydrolase_fold"/>
</dbReference>
<dbReference type="STRING" id="369401.SAMN05428642_1084"/>
<dbReference type="Gene3D" id="3.40.50.1820">
    <property type="entry name" value="alpha/beta hydrolase"/>
    <property type="match status" value="1"/>
</dbReference>
<evidence type="ECO:0000313" key="1">
    <source>
        <dbReference type="EMBL" id="SFZ95121.1"/>
    </source>
</evidence>
<reference evidence="1 2" key="1">
    <citation type="submission" date="2016-10" db="EMBL/GenBank/DDBJ databases">
        <authorList>
            <person name="de Groot N.N."/>
        </authorList>
    </citation>
    <scope>NUCLEOTIDE SEQUENCE [LARGE SCALE GENOMIC DNA]</scope>
    <source>
        <strain evidence="1 2">DSM 18180</strain>
    </source>
</reference>
<gene>
    <name evidence="1" type="ORF">SAMN05428642_1084</name>
</gene>
<dbReference type="RefSeq" id="WP_072403721.1">
    <property type="nucleotide sequence ID" value="NZ_FPKV01000008.1"/>
</dbReference>
<organism evidence="1 2">
    <name type="scientific">Flaviramulus basaltis</name>
    <dbReference type="NCBI Taxonomy" id="369401"/>
    <lineage>
        <taxon>Bacteria</taxon>
        <taxon>Pseudomonadati</taxon>
        <taxon>Bacteroidota</taxon>
        <taxon>Flavobacteriia</taxon>
        <taxon>Flavobacteriales</taxon>
        <taxon>Flavobacteriaceae</taxon>
        <taxon>Flaviramulus</taxon>
    </lineage>
</organism>